<evidence type="ECO:0000256" key="5">
    <source>
        <dbReference type="ARBA" id="ARBA00022741"/>
    </source>
</evidence>
<dbReference type="EMBL" id="CAEZXK010000018">
    <property type="protein sequence ID" value="CAB4688432.1"/>
    <property type="molecule type" value="Genomic_DNA"/>
</dbReference>
<name>A0A6J6NR15_9ZZZZ</name>
<dbReference type="GO" id="GO:0005524">
    <property type="term" value="F:ATP binding"/>
    <property type="evidence" value="ECO:0007669"/>
    <property type="project" value="UniProtKB-KW"/>
</dbReference>
<dbReference type="GO" id="GO:0009252">
    <property type="term" value="P:peptidoglycan biosynthetic process"/>
    <property type="evidence" value="ECO:0007669"/>
    <property type="project" value="UniProtKB-UniPathway"/>
</dbReference>
<dbReference type="SUPFAM" id="SSF53623">
    <property type="entry name" value="MurD-like peptide ligases, catalytic domain"/>
    <property type="match status" value="1"/>
</dbReference>
<organism evidence="9">
    <name type="scientific">freshwater metagenome</name>
    <dbReference type="NCBI Taxonomy" id="449393"/>
    <lineage>
        <taxon>unclassified sequences</taxon>
        <taxon>metagenomes</taxon>
        <taxon>ecological metagenomes</taxon>
    </lineage>
</organism>
<dbReference type="InterPro" id="IPR013221">
    <property type="entry name" value="Mur_ligase_cen"/>
</dbReference>
<dbReference type="InterPro" id="IPR005762">
    <property type="entry name" value="MurD"/>
</dbReference>
<dbReference type="InterPro" id="IPR036615">
    <property type="entry name" value="Mur_ligase_C_dom_sf"/>
</dbReference>
<keyword evidence="3" id="KW-0963">Cytoplasm</keyword>
<comment type="pathway">
    <text evidence="2">Cell wall biogenesis; peptidoglycan biosynthesis.</text>
</comment>
<protein>
    <submittedName>
        <fullName evidence="9">Unannotated protein</fullName>
    </submittedName>
</protein>
<evidence type="ECO:0000259" key="7">
    <source>
        <dbReference type="Pfam" id="PF02875"/>
    </source>
</evidence>
<dbReference type="Gene3D" id="3.90.190.20">
    <property type="entry name" value="Mur ligase, C-terminal domain"/>
    <property type="match status" value="1"/>
</dbReference>
<keyword evidence="4" id="KW-0436">Ligase</keyword>
<dbReference type="GO" id="GO:0005737">
    <property type="term" value="C:cytoplasm"/>
    <property type="evidence" value="ECO:0007669"/>
    <property type="project" value="UniProtKB-SubCell"/>
</dbReference>
<evidence type="ECO:0000256" key="3">
    <source>
        <dbReference type="ARBA" id="ARBA00022490"/>
    </source>
</evidence>
<dbReference type="Gene3D" id="3.40.50.720">
    <property type="entry name" value="NAD(P)-binding Rossmann-like Domain"/>
    <property type="match status" value="1"/>
</dbReference>
<keyword evidence="6" id="KW-0067">ATP-binding</keyword>
<dbReference type="SUPFAM" id="SSF53244">
    <property type="entry name" value="MurD-like peptide ligases, peptide-binding domain"/>
    <property type="match status" value="1"/>
</dbReference>
<sequence length="484" mass="52255">MQSIEDLTSWHSAWKGKRALVYGLGSSGFAVADTLNELECDLLVVANEIGSQYQDLLSVLQVDFVEGSENSFESAQAFKPDFACVSPGIPPTDRLVRWLNENQVPILGDIELAWRLRDKVKPAEWLVITGTNGKTTTTQLVEAMLLADGKRAISCGNIGKPILDAIRDPEGFDYLVVELSSFQLHYCGKIEPKVSALLNIAEDHIDWHQTFDAYVEAKGKIFSGTSGAIIYNAEDATTRRLAEAADVRDENVLAVAFTRGMPGDLQVGFVEEFLIDRAFFGYRAAELPELANLDDIAQIGVVTPHLLANVAAAAAIARACDVDAKSIAAAVRGFRQDSHRIEFVADRNGVLWFDDSKATNAHAASASLSSFESVVWIVGGLLKGVEIAPLIQSHSERLKAAVVIGLERQPVLSALESFAPGVKVVEISDEHGDRVMQVAVQQASALADEGDVVLLAPAAASMDQFKDYADRGNQFAKAVGELNG</sequence>
<dbReference type="PANTHER" id="PTHR43692">
    <property type="entry name" value="UDP-N-ACETYLMURAMOYLALANINE--D-GLUTAMATE LIGASE"/>
    <property type="match status" value="1"/>
</dbReference>
<feature type="domain" description="Mur ligase C-terminal" evidence="7">
    <location>
        <begin position="339"/>
        <end position="458"/>
    </location>
</feature>
<keyword evidence="5" id="KW-0547">Nucleotide-binding</keyword>
<comment type="subcellular location">
    <subcellularLocation>
        <location evidence="1">Cytoplasm</location>
    </subcellularLocation>
</comment>
<feature type="domain" description="Mur ligase central" evidence="8">
    <location>
        <begin position="128"/>
        <end position="317"/>
    </location>
</feature>
<dbReference type="GO" id="GO:0008764">
    <property type="term" value="F:UDP-N-acetylmuramoylalanine-D-glutamate ligase activity"/>
    <property type="evidence" value="ECO:0007669"/>
    <property type="project" value="UniProtKB-EC"/>
</dbReference>
<reference evidence="9" key="1">
    <citation type="submission" date="2020-05" db="EMBL/GenBank/DDBJ databases">
        <authorList>
            <person name="Chiriac C."/>
            <person name="Salcher M."/>
            <person name="Ghai R."/>
            <person name="Kavagutti S V."/>
        </authorList>
    </citation>
    <scope>NUCLEOTIDE SEQUENCE</scope>
</reference>
<evidence type="ECO:0000256" key="4">
    <source>
        <dbReference type="ARBA" id="ARBA00022598"/>
    </source>
</evidence>
<evidence type="ECO:0000256" key="1">
    <source>
        <dbReference type="ARBA" id="ARBA00004496"/>
    </source>
</evidence>
<dbReference type="Pfam" id="PF02875">
    <property type="entry name" value="Mur_ligase_C"/>
    <property type="match status" value="1"/>
</dbReference>
<dbReference type="GO" id="GO:0051301">
    <property type="term" value="P:cell division"/>
    <property type="evidence" value="ECO:0007669"/>
    <property type="project" value="InterPro"/>
</dbReference>
<dbReference type="GO" id="GO:0008360">
    <property type="term" value="P:regulation of cell shape"/>
    <property type="evidence" value="ECO:0007669"/>
    <property type="project" value="InterPro"/>
</dbReference>
<dbReference type="Pfam" id="PF08245">
    <property type="entry name" value="Mur_ligase_M"/>
    <property type="match status" value="1"/>
</dbReference>
<dbReference type="PANTHER" id="PTHR43692:SF1">
    <property type="entry name" value="UDP-N-ACETYLMURAMOYLALANINE--D-GLUTAMATE LIGASE"/>
    <property type="match status" value="1"/>
</dbReference>
<proteinExistence type="inferred from homology"/>
<dbReference type="InterPro" id="IPR004101">
    <property type="entry name" value="Mur_ligase_C"/>
</dbReference>
<dbReference type="UniPathway" id="UPA00219"/>
<dbReference type="Gene3D" id="3.40.1190.10">
    <property type="entry name" value="Mur-like, catalytic domain"/>
    <property type="match status" value="1"/>
</dbReference>
<dbReference type="HAMAP" id="MF_00639">
    <property type="entry name" value="MurD"/>
    <property type="match status" value="1"/>
</dbReference>
<dbReference type="InterPro" id="IPR036565">
    <property type="entry name" value="Mur-like_cat_sf"/>
</dbReference>
<dbReference type="AlphaFoldDB" id="A0A6J6NR15"/>
<evidence type="ECO:0000259" key="8">
    <source>
        <dbReference type="Pfam" id="PF08245"/>
    </source>
</evidence>
<accession>A0A6J6NR15</accession>
<evidence type="ECO:0000313" key="9">
    <source>
        <dbReference type="EMBL" id="CAB4688432.1"/>
    </source>
</evidence>
<dbReference type="NCBIfam" id="TIGR01087">
    <property type="entry name" value="murD"/>
    <property type="match status" value="1"/>
</dbReference>
<evidence type="ECO:0000256" key="6">
    <source>
        <dbReference type="ARBA" id="ARBA00022840"/>
    </source>
</evidence>
<gene>
    <name evidence="9" type="ORF">UFOPK2370_00786</name>
</gene>
<evidence type="ECO:0000256" key="2">
    <source>
        <dbReference type="ARBA" id="ARBA00004752"/>
    </source>
</evidence>